<comment type="catalytic activity">
    <reaction evidence="5">
        <text>L-methionyl-tRNA(fMet) + (6R)-10-formyltetrahydrofolate = N-formyl-L-methionyl-tRNA(fMet) + (6S)-5,6,7,8-tetrahydrofolate + H(+)</text>
        <dbReference type="Rhea" id="RHEA:24380"/>
        <dbReference type="Rhea" id="RHEA-COMP:9952"/>
        <dbReference type="Rhea" id="RHEA-COMP:9953"/>
        <dbReference type="ChEBI" id="CHEBI:15378"/>
        <dbReference type="ChEBI" id="CHEBI:57453"/>
        <dbReference type="ChEBI" id="CHEBI:78530"/>
        <dbReference type="ChEBI" id="CHEBI:78844"/>
        <dbReference type="ChEBI" id="CHEBI:195366"/>
        <dbReference type="EC" id="2.1.2.9"/>
    </reaction>
</comment>
<feature type="domain" description="Formyl transferase N-terminal" evidence="6">
    <location>
        <begin position="1"/>
        <end position="179"/>
    </location>
</feature>
<dbReference type="Pfam" id="PF00551">
    <property type="entry name" value="Formyl_trans_N"/>
    <property type="match status" value="1"/>
</dbReference>
<comment type="function">
    <text evidence="5">Attaches a formyl group to the free amino group of methionyl-tRNA(fMet). The formyl group appears to play a dual role in the initiator identity of N-formylmethionyl-tRNA by promoting its recognition by IF2 and preventing the misappropriation of this tRNA by the elongation apparatus.</text>
</comment>
<dbReference type="InterPro" id="IPR005793">
    <property type="entry name" value="Formyl_trans_C"/>
</dbReference>
<dbReference type="NCBIfam" id="TIGR00460">
    <property type="entry name" value="fmt"/>
    <property type="match status" value="1"/>
</dbReference>
<dbReference type="HAMAP" id="MF_00182">
    <property type="entry name" value="Formyl_trans"/>
    <property type="match status" value="1"/>
</dbReference>
<dbReference type="CDD" id="cd08646">
    <property type="entry name" value="FMT_core_Met-tRNA-FMT_N"/>
    <property type="match status" value="1"/>
</dbReference>
<dbReference type="RefSeq" id="WP_138085382.1">
    <property type="nucleotide sequence ID" value="NZ_VAUV01000004.1"/>
</dbReference>
<keyword evidence="3 5" id="KW-0808">Transferase</keyword>
<dbReference type="AlphaFoldDB" id="A0A5R8KHP8"/>
<dbReference type="Proteomes" id="UP000306196">
    <property type="component" value="Unassembled WGS sequence"/>
</dbReference>
<feature type="domain" description="Formyl transferase C-terminal" evidence="7">
    <location>
        <begin position="202"/>
        <end position="304"/>
    </location>
</feature>
<proteinExistence type="inferred from homology"/>
<dbReference type="PROSITE" id="PS00373">
    <property type="entry name" value="GART"/>
    <property type="match status" value="1"/>
</dbReference>
<dbReference type="PANTHER" id="PTHR11138">
    <property type="entry name" value="METHIONYL-TRNA FORMYLTRANSFERASE"/>
    <property type="match status" value="1"/>
</dbReference>
<accession>A0A5R8KHP8</accession>
<dbReference type="Gene3D" id="3.40.50.12230">
    <property type="match status" value="1"/>
</dbReference>
<dbReference type="InterPro" id="IPR001555">
    <property type="entry name" value="GART_AS"/>
</dbReference>
<dbReference type="SUPFAM" id="SSF50486">
    <property type="entry name" value="FMT C-terminal domain-like"/>
    <property type="match status" value="1"/>
</dbReference>
<evidence type="ECO:0000313" key="9">
    <source>
        <dbReference type="Proteomes" id="UP000306196"/>
    </source>
</evidence>
<dbReference type="GO" id="GO:0005829">
    <property type="term" value="C:cytosol"/>
    <property type="evidence" value="ECO:0007669"/>
    <property type="project" value="TreeGrafter"/>
</dbReference>
<dbReference type="OrthoDB" id="9802815at2"/>
<evidence type="ECO:0000256" key="5">
    <source>
        <dbReference type="HAMAP-Rule" id="MF_00182"/>
    </source>
</evidence>
<dbReference type="GO" id="GO:0004479">
    <property type="term" value="F:methionyl-tRNA formyltransferase activity"/>
    <property type="evidence" value="ECO:0007669"/>
    <property type="project" value="UniProtKB-UniRule"/>
</dbReference>
<sequence length="313" mass="33595">MRLVFLATGDIGLPSLEALIASKDHELVAVVTQPDKPVGRKLVLTPPQIKVRALEAGLPVLQPEKIRLELDALKALNADVFVVVAYGQLLPASVLNIPRLACLNIHASLLPRHRGASPIQAAIREGDFASGITIMWMDEGLDTGPILLQHETVLQPDDTGGSLHDRLAAMAPAALAEALALISSGNAPKIAQDHDLSTHSRKLERAHGKIDWSLDALRLERLIRAYQPWPGTYCLIPTKNGVQATLKIHSAHVVEHSDACPIGGTILSTDGHLLMACGSGVLELREVQLEGRKRMPAAEFVRGQGLRAGDVLS</sequence>
<evidence type="ECO:0000259" key="6">
    <source>
        <dbReference type="Pfam" id="PF00551"/>
    </source>
</evidence>
<evidence type="ECO:0000256" key="3">
    <source>
        <dbReference type="ARBA" id="ARBA00022679"/>
    </source>
</evidence>
<dbReference type="InterPro" id="IPR044135">
    <property type="entry name" value="Met-tRNA-FMT_C"/>
</dbReference>
<dbReference type="EC" id="2.1.2.9" evidence="2 5"/>
<keyword evidence="9" id="KW-1185">Reference proteome</keyword>
<evidence type="ECO:0000256" key="2">
    <source>
        <dbReference type="ARBA" id="ARBA00012261"/>
    </source>
</evidence>
<dbReference type="Pfam" id="PF02911">
    <property type="entry name" value="Formyl_trans_C"/>
    <property type="match status" value="1"/>
</dbReference>
<evidence type="ECO:0000256" key="1">
    <source>
        <dbReference type="ARBA" id="ARBA00010699"/>
    </source>
</evidence>
<gene>
    <name evidence="5" type="primary">fmt</name>
    <name evidence="8" type="ORF">FEM03_06520</name>
</gene>
<dbReference type="SUPFAM" id="SSF53328">
    <property type="entry name" value="Formyltransferase"/>
    <property type="match status" value="1"/>
</dbReference>
<comment type="caution">
    <text evidence="8">The sequence shown here is derived from an EMBL/GenBank/DDBJ whole genome shotgun (WGS) entry which is preliminary data.</text>
</comment>
<dbReference type="CDD" id="cd08704">
    <property type="entry name" value="Met_tRNA_FMT_C"/>
    <property type="match status" value="1"/>
</dbReference>
<dbReference type="InterPro" id="IPR005794">
    <property type="entry name" value="Fmt"/>
</dbReference>
<dbReference type="InterPro" id="IPR011034">
    <property type="entry name" value="Formyl_transferase-like_C_sf"/>
</dbReference>
<dbReference type="PANTHER" id="PTHR11138:SF5">
    <property type="entry name" value="METHIONYL-TRNA FORMYLTRANSFERASE, MITOCHONDRIAL"/>
    <property type="match status" value="1"/>
</dbReference>
<comment type="similarity">
    <text evidence="1 5">Belongs to the Fmt family.</text>
</comment>
<feature type="binding site" evidence="5">
    <location>
        <begin position="108"/>
        <end position="111"/>
    </location>
    <ligand>
        <name>(6S)-5,6,7,8-tetrahydrofolate</name>
        <dbReference type="ChEBI" id="CHEBI:57453"/>
    </ligand>
</feature>
<keyword evidence="4 5" id="KW-0648">Protein biosynthesis</keyword>
<reference evidence="8 9" key="1">
    <citation type="submission" date="2019-05" db="EMBL/GenBank/DDBJ databases">
        <title>Verrucobacter flavum gen. nov., sp. nov. a new member of the family Verrucomicrobiaceae.</title>
        <authorList>
            <person name="Szuroczki S."/>
            <person name="Abbaszade G."/>
            <person name="Szabo A."/>
            <person name="Felfoldi T."/>
            <person name="Schumann P."/>
            <person name="Boka K."/>
            <person name="Keki Z."/>
            <person name="Toumi M."/>
            <person name="Toth E."/>
        </authorList>
    </citation>
    <scope>NUCLEOTIDE SEQUENCE [LARGE SCALE GENOMIC DNA]</scope>
    <source>
        <strain evidence="8 9">MG-N-17</strain>
    </source>
</reference>
<organism evidence="8 9">
    <name type="scientific">Phragmitibacter flavus</name>
    <dbReference type="NCBI Taxonomy" id="2576071"/>
    <lineage>
        <taxon>Bacteria</taxon>
        <taxon>Pseudomonadati</taxon>
        <taxon>Verrucomicrobiota</taxon>
        <taxon>Verrucomicrobiia</taxon>
        <taxon>Verrucomicrobiales</taxon>
        <taxon>Verrucomicrobiaceae</taxon>
        <taxon>Phragmitibacter</taxon>
    </lineage>
</organism>
<protein>
    <recommendedName>
        <fullName evidence="2 5">Methionyl-tRNA formyltransferase</fullName>
        <ecNumber evidence="2 5">2.1.2.9</ecNumber>
    </recommendedName>
</protein>
<name>A0A5R8KHP8_9BACT</name>
<evidence type="ECO:0000313" key="8">
    <source>
        <dbReference type="EMBL" id="TLD71787.1"/>
    </source>
</evidence>
<dbReference type="InterPro" id="IPR036477">
    <property type="entry name" value="Formyl_transf_N_sf"/>
</dbReference>
<dbReference type="InterPro" id="IPR002376">
    <property type="entry name" value="Formyl_transf_N"/>
</dbReference>
<dbReference type="InterPro" id="IPR041711">
    <property type="entry name" value="Met-tRNA-FMT_N"/>
</dbReference>
<evidence type="ECO:0000259" key="7">
    <source>
        <dbReference type="Pfam" id="PF02911"/>
    </source>
</evidence>
<dbReference type="EMBL" id="VAUV01000004">
    <property type="protein sequence ID" value="TLD71787.1"/>
    <property type="molecule type" value="Genomic_DNA"/>
</dbReference>
<evidence type="ECO:0000256" key="4">
    <source>
        <dbReference type="ARBA" id="ARBA00022917"/>
    </source>
</evidence>